<accession>A0ABU7L2Q1</accession>
<name>A0ABU7L2Q1_9ACTN</name>
<sequence length="283" mass="29445">MLRLVRPAATAAVLALLATGIAAPAHADDGSFLGQIECGSSGGLGCSILLRYWQSQAGQQGSNGSGGSGAPAGSSDGVDWDAIDWGAIDWSQVDWSAIDWDSIDYDGEGEEGTDMITTLQEAMDAFELPPPQIETSPGSGSLVLVNTPVWLWVESQDWEATEASAAIQDSSFTVTASPTSTLWTLGDGTQIRCEGPGTSFDPAVHDPESASPDCGHVYDLSSDSQPGGAYPVTVQVGWDVGWEITEGELSEGAAGEFDPLTTTSQVELRVAESQGLVTDTGNR</sequence>
<reference evidence="2 3" key="1">
    <citation type="submission" date="2023-07" db="EMBL/GenBank/DDBJ databases">
        <authorList>
            <person name="Girao M."/>
            <person name="Carvalho M.F."/>
        </authorList>
    </citation>
    <scope>NUCLEOTIDE SEQUENCE [LARGE SCALE GENOMIC DNA]</scope>
    <source>
        <strain evidence="2 3">66/93</strain>
    </source>
</reference>
<organism evidence="2 3">
    <name type="scientific">Nocardiopsis tropica</name>
    <dbReference type="NCBI Taxonomy" id="109330"/>
    <lineage>
        <taxon>Bacteria</taxon>
        <taxon>Bacillati</taxon>
        <taxon>Actinomycetota</taxon>
        <taxon>Actinomycetes</taxon>
        <taxon>Streptosporangiales</taxon>
        <taxon>Nocardiopsidaceae</taxon>
        <taxon>Nocardiopsis</taxon>
    </lineage>
</organism>
<dbReference type="Proteomes" id="UP001348641">
    <property type="component" value="Unassembled WGS sequence"/>
</dbReference>
<keyword evidence="1" id="KW-0732">Signal</keyword>
<evidence type="ECO:0000256" key="1">
    <source>
        <dbReference type="SAM" id="SignalP"/>
    </source>
</evidence>
<evidence type="ECO:0008006" key="4">
    <source>
        <dbReference type="Google" id="ProtNLM"/>
    </source>
</evidence>
<evidence type="ECO:0000313" key="3">
    <source>
        <dbReference type="Proteomes" id="UP001348641"/>
    </source>
</evidence>
<proteinExistence type="predicted"/>
<gene>
    <name evidence="2" type="ORF">Q8A49_35495</name>
</gene>
<dbReference type="RefSeq" id="WP_330162541.1">
    <property type="nucleotide sequence ID" value="NZ_BAAAJA010000017.1"/>
</dbReference>
<evidence type="ECO:0000313" key="2">
    <source>
        <dbReference type="EMBL" id="MEE2055819.1"/>
    </source>
</evidence>
<protein>
    <recommendedName>
        <fullName evidence="4">ATP/GTP-binding protein</fullName>
    </recommendedName>
</protein>
<comment type="caution">
    <text evidence="2">The sequence shown here is derived from an EMBL/GenBank/DDBJ whole genome shotgun (WGS) entry which is preliminary data.</text>
</comment>
<feature type="signal peptide" evidence="1">
    <location>
        <begin position="1"/>
        <end position="27"/>
    </location>
</feature>
<dbReference type="EMBL" id="JAUUCC010000232">
    <property type="protein sequence ID" value="MEE2055819.1"/>
    <property type="molecule type" value="Genomic_DNA"/>
</dbReference>
<feature type="chain" id="PRO_5045726726" description="ATP/GTP-binding protein" evidence="1">
    <location>
        <begin position="28"/>
        <end position="283"/>
    </location>
</feature>